<protein>
    <recommendedName>
        <fullName evidence="3">Retrovirus-related Pol polyprotein from transposon TNT 1-94</fullName>
    </recommendedName>
</protein>
<evidence type="ECO:0008006" key="3">
    <source>
        <dbReference type="Google" id="ProtNLM"/>
    </source>
</evidence>
<dbReference type="EMBL" id="QZWG01000014">
    <property type="protein sequence ID" value="RZB68593.1"/>
    <property type="molecule type" value="Genomic_DNA"/>
</dbReference>
<evidence type="ECO:0000313" key="1">
    <source>
        <dbReference type="EMBL" id="RZB68593.1"/>
    </source>
</evidence>
<evidence type="ECO:0000313" key="2">
    <source>
        <dbReference type="Proteomes" id="UP000289340"/>
    </source>
</evidence>
<reference evidence="1 2" key="1">
    <citation type="submission" date="2018-09" db="EMBL/GenBank/DDBJ databases">
        <title>A high-quality reference genome of wild soybean provides a powerful tool to mine soybean genomes.</title>
        <authorList>
            <person name="Xie M."/>
            <person name="Chung C.Y.L."/>
            <person name="Li M.-W."/>
            <person name="Wong F.-L."/>
            <person name="Chan T.-F."/>
            <person name="Lam H.-M."/>
        </authorList>
    </citation>
    <scope>NUCLEOTIDE SEQUENCE [LARGE SCALE GENOMIC DNA]</scope>
    <source>
        <strain evidence="2">cv. W05</strain>
        <tissue evidence="1">Hypocotyl of etiolated seedlings</tissue>
    </source>
</reference>
<comment type="caution">
    <text evidence="1">The sequence shown here is derived from an EMBL/GenBank/DDBJ whole genome shotgun (WGS) entry which is preliminary data.</text>
</comment>
<dbReference type="AlphaFoldDB" id="A0A445H4Q1"/>
<keyword evidence="2" id="KW-1185">Reference proteome</keyword>
<dbReference type="Proteomes" id="UP000289340">
    <property type="component" value="Chromosome 14"/>
</dbReference>
<gene>
    <name evidence="1" type="ORF">D0Y65_038389</name>
</gene>
<sequence>MALEEGKVKIEKFDGRDFSFWKMQIEDYLYQKKLYQPLSGVKHGAFVLLSFKGQKSCCMHQVIGSRGEISIVILQAFETLVQVLDPDDEVGDRVKEPVEEECGIADRLLGVTEAVDDDREEGVDACPSR</sequence>
<organism evidence="1 2">
    <name type="scientific">Glycine soja</name>
    <name type="common">Wild soybean</name>
    <dbReference type="NCBI Taxonomy" id="3848"/>
    <lineage>
        <taxon>Eukaryota</taxon>
        <taxon>Viridiplantae</taxon>
        <taxon>Streptophyta</taxon>
        <taxon>Embryophyta</taxon>
        <taxon>Tracheophyta</taxon>
        <taxon>Spermatophyta</taxon>
        <taxon>Magnoliopsida</taxon>
        <taxon>eudicotyledons</taxon>
        <taxon>Gunneridae</taxon>
        <taxon>Pentapetalae</taxon>
        <taxon>rosids</taxon>
        <taxon>fabids</taxon>
        <taxon>Fabales</taxon>
        <taxon>Fabaceae</taxon>
        <taxon>Papilionoideae</taxon>
        <taxon>50 kb inversion clade</taxon>
        <taxon>NPAAA clade</taxon>
        <taxon>indigoferoid/millettioid clade</taxon>
        <taxon>Phaseoleae</taxon>
        <taxon>Glycine</taxon>
        <taxon>Glycine subgen. Soja</taxon>
    </lineage>
</organism>
<accession>A0A445H4Q1</accession>
<proteinExistence type="predicted"/>
<name>A0A445H4Q1_GLYSO</name>